<feature type="repeat" description="WD" evidence="3">
    <location>
        <begin position="1237"/>
        <end position="1270"/>
    </location>
</feature>
<organism evidence="6 7">
    <name type="scientific">Sphaerisporangium rhizosphaerae</name>
    <dbReference type="NCBI Taxonomy" id="2269375"/>
    <lineage>
        <taxon>Bacteria</taxon>
        <taxon>Bacillati</taxon>
        <taxon>Actinomycetota</taxon>
        <taxon>Actinomycetes</taxon>
        <taxon>Streptosporangiales</taxon>
        <taxon>Streptosporangiaceae</taxon>
        <taxon>Sphaerisporangium</taxon>
    </lineage>
</organism>
<dbReference type="Pfam" id="PF20703">
    <property type="entry name" value="nSTAND1"/>
    <property type="match status" value="1"/>
</dbReference>
<protein>
    <submittedName>
        <fullName evidence="6">NACHT and WD repeat domain-containing protein</fullName>
    </submittedName>
</protein>
<evidence type="ECO:0000313" key="7">
    <source>
        <dbReference type="Proteomes" id="UP001596496"/>
    </source>
</evidence>
<dbReference type="InterPro" id="IPR019775">
    <property type="entry name" value="WD40_repeat_CS"/>
</dbReference>
<sequence length="1305" mass="136536">MNADPPDPGGPGQDPAVPKPGYSVEVRESQGVQVGERNTQINYTYNRLTWVDGLAPPPLVSVSGEIDSPYRGLNAFEERDAPFFFGREAAVGQVIDRMARQLAGAGLLVVSGVSGAGKSSLLRAGVIPRIRGTGLAAAPEAATWPCLVLTPTPSPLDELALRIALLGGAGAGVLRQAAQSDPAAFALAVRQAALTAAPPSAGPPGAAAGQRMPSSPRLLIVVDQFEQVFTQCPDEAERAAFIAALHAAATLRHGAEQQPAALVVLGVRADFEARCADYPELADAVQNRYLVTAMTARQLRLAITEPARQAGAEVAPDLADLLLAEVRARQHGGSGPGVLPLLSHALDQAWRSRSGPHLTPADYERTGGIERAVADSAQRAYDTLTAAQQAAARQVFIRLTAVGADNVDTAQRATRVELTDGISAAQASDVAAVLEGFAAERLLTLAADSVEISHEVLLTAWPLLRDNWLGESHADRVVRTRLRNAAAEWELHSRDPSYLYGGTLLEAATETVARIDADPGRNPPLSQAERDFLRAGDRSRLAQARRRRAVLAGLLTLALAAVAGGGVALVNAANANRQTAIAVRQHAIALSRQLAAQAVSADPTDVVTARRLAAAAWHVYPTSEAGSAMVTLLAEQQQWGMLPASTTPVSQVAFSADGKLLASSDDAGTVRIWDVATSRPVGRPLPTTSRPDAHPYSLGIAFSPDGRLLAAAGHDRRLWIWNAADGKPVGVPLRPDDQRADIAPDVVAFSPDGKLLAAGCNDGTVRLWDLTAGHPVGPPVRRFAGPYSAVTTIAFSPDGTALAAGSDGQVRLWSTTTGRLLGAPLQVQPSGSSGSVNTVAFSPDGKLMATYATSGLVRLWNPATGRLVRQFLSGAPSNSAEGMAFSPDGRLLAVADGNARLVRLWNPATGRQTGETLAVNSTVSWYVNGLAFSPRGHVLAGAAGDGTVRLWDLDARRFVGQPLRAGTVNTFSVIYDLAFRGQGDLLAAISSDGLVRLWDPATGRQTGKPLQAGETSLGGSLAISPDGTRLATAGISPSVEYRQLVRVWNPVTGRPAGPWLQPAGTTDALSAVAFSPDGDLLAAAGDSPMITLWDRSGRRRVISTGGDKDPHPFRLAFSPDGTLLAGGLGNVLRMWNPVTGRPAGVPVRVSGDTGVTIYAIAFSPDGKVVATADGAGTVQLWNPLTGHRVGRPLPHSAEISRLAFSPDGSLLAGVGIDGTLRLWDPATGRLVSEPFRAADLAEKLRAIAFSPDGAEVATAGNDGAIRRWRVWPLAHPYEALCTTTGAPTSREWAKYAPGEPQPAVC</sequence>
<gene>
    <name evidence="6" type="ORF">ACFQSB_05850</name>
</gene>
<dbReference type="SMART" id="SM00320">
    <property type="entry name" value="WD40"/>
    <property type="match status" value="14"/>
</dbReference>
<feature type="repeat" description="WD" evidence="3">
    <location>
        <begin position="747"/>
        <end position="778"/>
    </location>
</feature>
<dbReference type="SUPFAM" id="SSF50998">
    <property type="entry name" value="Quinoprotein alcohol dehydrogenase-like"/>
    <property type="match status" value="1"/>
</dbReference>
<accession>A0ABW2P3G3</accession>
<feature type="domain" description="Novel STAND NTPase 1" evidence="5">
    <location>
        <begin position="69"/>
        <end position="496"/>
    </location>
</feature>
<dbReference type="PROSITE" id="PS00678">
    <property type="entry name" value="WD_REPEATS_1"/>
    <property type="match status" value="2"/>
</dbReference>
<reference evidence="7" key="1">
    <citation type="journal article" date="2019" name="Int. J. Syst. Evol. Microbiol.">
        <title>The Global Catalogue of Microorganisms (GCM) 10K type strain sequencing project: providing services to taxonomists for standard genome sequencing and annotation.</title>
        <authorList>
            <consortium name="The Broad Institute Genomics Platform"/>
            <consortium name="The Broad Institute Genome Sequencing Center for Infectious Disease"/>
            <person name="Wu L."/>
            <person name="Ma J."/>
        </authorList>
    </citation>
    <scope>NUCLEOTIDE SEQUENCE [LARGE SCALE GENOMIC DNA]</scope>
    <source>
        <strain evidence="7">CECT 7649</strain>
    </source>
</reference>
<feature type="repeat" description="WD" evidence="3">
    <location>
        <begin position="1192"/>
        <end position="1233"/>
    </location>
</feature>
<evidence type="ECO:0000256" key="4">
    <source>
        <dbReference type="SAM" id="MobiDB-lite"/>
    </source>
</evidence>
<dbReference type="InterPro" id="IPR015943">
    <property type="entry name" value="WD40/YVTN_repeat-like_dom_sf"/>
</dbReference>
<dbReference type="PANTHER" id="PTHR19879">
    <property type="entry name" value="TRANSCRIPTION INITIATION FACTOR TFIID"/>
    <property type="match status" value="1"/>
</dbReference>
<comment type="caution">
    <text evidence="6">The sequence shown here is derived from an EMBL/GenBank/DDBJ whole genome shotgun (WGS) entry which is preliminary data.</text>
</comment>
<keyword evidence="2" id="KW-0677">Repeat</keyword>
<dbReference type="PANTHER" id="PTHR19879:SF9">
    <property type="entry name" value="TRANSCRIPTION INITIATION FACTOR TFIID SUBUNIT 5"/>
    <property type="match status" value="1"/>
</dbReference>
<dbReference type="PROSITE" id="PS50082">
    <property type="entry name" value="WD_REPEATS_2"/>
    <property type="match status" value="11"/>
</dbReference>
<dbReference type="InterPro" id="IPR049052">
    <property type="entry name" value="nSTAND1"/>
</dbReference>
<dbReference type="InterPro" id="IPR011047">
    <property type="entry name" value="Quinoprotein_ADH-like_sf"/>
</dbReference>
<evidence type="ECO:0000256" key="2">
    <source>
        <dbReference type="ARBA" id="ARBA00022737"/>
    </source>
</evidence>
<feature type="repeat" description="WD" evidence="3">
    <location>
        <begin position="642"/>
        <end position="683"/>
    </location>
</feature>
<feature type="repeat" description="WD" evidence="3">
    <location>
        <begin position="927"/>
        <end position="961"/>
    </location>
</feature>
<dbReference type="InterPro" id="IPR001680">
    <property type="entry name" value="WD40_rpt"/>
</dbReference>
<dbReference type="RefSeq" id="WP_380824738.1">
    <property type="nucleotide sequence ID" value="NZ_JBHTCG010000003.1"/>
</dbReference>
<feature type="repeat" description="WD" evidence="3">
    <location>
        <begin position="700"/>
        <end position="731"/>
    </location>
</feature>
<keyword evidence="7" id="KW-1185">Reference proteome</keyword>
<dbReference type="EMBL" id="JBHTCG010000003">
    <property type="protein sequence ID" value="MFC7381721.1"/>
    <property type="molecule type" value="Genomic_DNA"/>
</dbReference>
<dbReference type="Gene3D" id="2.130.10.10">
    <property type="entry name" value="YVTN repeat-like/Quinoprotein amine dehydrogenase"/>
    <property type="match status" value="4"/>
</dbReference>
<feature type="repeat" description="WD" evidence="3">
    <location>
        <begin position="974"/>
        <end position="1008"/>
    </location>
</feature>
<dbReference type="Pfam" id="PF00400">
    <property type="entry name" value="WD40"/>
    <property type="match status" value="12"/>
</dbReference>
<feature type="repeat" description="WD" evidence="3">
    <location>
        <begin position="829"/>
        <end position="870"/>
    </location>
</feature>
<name>A0ABW2P3G3_9ACTN</name>
<feature type="repeat" description="WD" evidence="3">
    <location>
        <begin position="783"/>
        <end position="823"/>
    </location>
</feature>
<keyword evidence="1 3" id="KW-0853">WD repeat</keyword>
<feature type="repeat" description="WD" evidence="3">
    <location>
        <begin position="1062"/>
        <end position="1103"/>
    </location>
</feature>
<dbReference type="PRINTS" id="PR00320">
    <property type="entry name" value="GPROTEINBRPT"/>
</dbReference>
<evidence type="ECO:0000313" key="6">
    <source>
        <dbReference type="EMBL" id="MFC7381721.1"/>
    </source>
</evidence>
<dbReference type="InterPro" id="IPR020472">
    <property type="entry name" value="WD40_PAC1"/>
</dbReference>
<evidence type="ECO:0000256" key="1">
    <source>
        <dbReference type="ARBA" id="ARBA00022574"/>
    </source>
</evidence>
<evidence type="ECO:0000259" key="5">
    <source>
        <dbReference type="Pfam" id="PF20703"/>
    </source>
</evidence>
<feature type="region of interest" description="Disordered" evidence="4">
    <location>
        <begin position="1"/>
        <end position="21"/>
    </location>
</feature>
<feature type="repeat" description="WD" evidence="3">
    <location>
        <begin position="1157"/>
        <end position="1182"/>
    </location>
</feature>
<dbReference type="SUPFAM" id="SSF50978">
    <property type="entry name" value="WD40 repeat-like"/>
    <property type="match status" value="1"/>
</dbReference>
<dbReference type="InterPro" id="IPR036322">
    <property type="entry name" value="WD40_repeat_dom_sf"/>
</dbReference>
<proteinExistence type="predicted"/>
<dbReference type="PROSITE" id="PS50294">
    <property type="entry name" value="WD_REPEATS_REGION"/>
    <property type="match status" value="7"/>
</dbReference>
<evidence type="ECO:0000256" key="3">
    <source>
        <dbReference type="PROSITE-ProRule" id="PRU00221"/>
    </source>
</evidence>
<dbReference type="Proteomes" id="UP001596496">
    <property type="component" value="Unassembled WGS sequence"/>
</dbReference>
<dbReference type="CDD" id="cd00200">
    <property type="entry name" value="WD40"/>
    <property type="match status" value="2"/>
</dbReference>